<dbReference type="NCBIfam" id="TIGR02072">
    <property type="entry name" value="BioC"/>
    <property type="match status" value="1"/>
</dbReference>
<evidence type="ECO:0000313" key="6">
    <source>
        <dbReference type="EMBL" id="MDQ1208391.1"/>
    </source>
</evidence>
<comment type="pathway">
    <text evidence="5">Cofactor biosynthesis; biotin biosynthesis.</text>
</comment>
<keyword evidence="4 5" id="KW-0093">Biotin biosynthesis</keyword>
<dbReference type="Pfam" id="PF13489">
    <property type="entry name" value="Methyltransf_23"/>
    <property type="match status" value="1"/>
</dbReference>
<evidence type="ECO:0000256" key="1">
    <source>
        <dbReference type="ARBA" id="ARBA00022603"/>
    </source>
</evidence>
<dbReference type="InterPro" id="IPR029063">
    <property type="entry name" value="SAM-dependent_MTases_sf"/>
</dbReference>
<keyword evidence="2 5" id="KW-0808">Transferase</keyword>
<dbReference type="HAMAP" id="MF_00835">
    <property type="entry name" value="BioC"/>
    <property type="match status" value="1"/>
</dbReference>
<organism evidence="6 7">
    <name type="scientific">Acinetobacter baylyi</name>
    <dbReference type="NCBI Taxonomy" id="202950"/>
    <lineage>
        <taxon>Bacteria</taxon>
        <taxon>Pseudomonadati</taxon>
        <taxon>Pseudomonadota</taxon>
        <taxon>Gammaproteobacteria</taxon>
        <taxon>Moraxellales</taxon>
        <taxon>Moraxellaceae</taxon>
        <taxon>Acinetobacter</taxon>
    </lineage>
</organism>
<dbReference type="EC" id="2.1.1.197" evidence="5"/>
<dbReference type="GO" id="GO:0032259">
    <property type="term" value="P:methylation"/>
    <property type="evidence" value="ECO:0007669"/>
    <property type="project" value="UniProtKB-KW"/>
</dbReference>
<dbReference type="InterPro" id="IPR050602">
    <property type="entry name" value="Malonyl-ACP_OMT"/>
</dbReference>
<keyword evidence="7" id="KW-1185">Reference proteome</keyword>
<keyword evidence="3 5" id="KW-0949">S-adenosyl-L-methionine</keyword>
<gene>
    <name evidence="5" type="primary">bioC</name>
    <name evidence="6" type="ORF">QE380_001314</name>
</gene>
<dbReference type="Gene3D" id="3.40.50.150">
    <property type="entry name" value="Vaccinia Virus protein VP39"/>
    <property type="match status" value="1"/>
</dbReference>
<evidence type="ECO:0000256" key="2">
    <source>
        <dbReference type="ARBA" id="ARBA00022679"/>
    </source>
</evidence>
<evidence type="ECO:0000256" key="3">
    <source>
        <dbReference type="ARBA" id="ARBA00022691"/>
    </source>
</evidence>
<dbReference type="GO" id="GO:0102130">
    <property type="term" value="F:malonyl-CoA methyltransferase activity"/>
    <property type="evidence" value="ECO:0007669"/>
    <property type="project" value="UniProtKB-EC"/>
</dbReference>
<proteinExistence type="inferred from homology"/>
<dbReference type="Proteomes" id="UP001233360">
    <property type="component" value="Unassembled WGS sequence"/>
</dbReference>
<comment type="function">
    <text evidence="5">Converts the free carboxyl group of a malonyl-thioester to its methyl ester by transfer of a methyl group from S-adenosyl-L-methionine (SAM). It allows to synthesize pimeloyl-ACP via the fatty acid synthetic pathway.</text>
</comment>
<accession>A0ABU0UVD5</accession>
<keyword evidence="1 5" id="KW-0489">Methyltransferase</keyword>
<comment type="similarity">
    <text evidence="5">Belongs to the methyltransferase superfamily.</text>
</comment>
<dbReference type="SUPFAM" id="SSF53335">
    <property type="entry name" value="S-adenosyl-L-methionine-dependent methyltransferases"/>
    <property type="match status" value="1"/>
</dbReference>
<comment type="catalytic activity">
    <reaction evidence="5">
        <text>malonyl-[ACP] + S-adenosyl-L-methionine = malonyl-[ACP] methyl ester + S-adenosyl-L-homocysteine</text>
        <dbReference type="Rhea" id="RHEA:17105"/>
        <dbReference type="Rhea" id="RHEA-COMP:9623"/>
        <dbReference type="Rhea" id="RHEA-COMP:9954"/>
        <dbReference type="ChEBI" id="CHEBI:57856"/>
        <dbReference type="ChEBI" id="CHEBI:59789"/>
        <dbReference type="ChEBI" id="CHEBI:78449"/>
        <dbReference type="ChEBI" id="CHEBI:78845"/>
        <dbReference type="EC" id="2.1.1.197"/>
    </reaction>
</comment>
<protein>
    <recommendedName>
        <fullName evidence="5">Malonyl-[acyl-carrier protein] O-methyltransferase</fullName>
        <shortName evidence="5">Malonyl-ACP O-methyltransferase</shortName>
        <ecNumber evidence="5">2.1.1.197</ecNumber>
    </recommendedName>
    <alternativeName>
        <fullName evidence="5">Biotin synthesis protein BioC</fullName>
    </alternativeName>
</protein>
<dbReference type="PANTHER" id="PTHR13090:SF1">
    <property type="entry name" value="ARGININE-HYDROXYLASE NDUFAF5, MITOCHONDRIAL"/>
    <property type="match status" value="1"/>
</dbReference>
<name>A0ABU0UVD5_ACIBI</name>
<evidence type="ECO:0000256" key="5">
    <source>
        <dbReference type="HAMAP-Rule" id="MF_00835"/>
    </source>
</evidence>
<sequence length="253" mass="29151">MNLNKSLIAQRFAKARQSYVENAIAQKKISHHLCHLMQAYCPLHLSRIFEIGCGSGNLTQELFASFQIQRAYLNDLYDEVKQHFLDEQPIEWCIGDIESLSLPEHLNAIVSSSAIQWVQNLPQLLGRCHHALNDQGWLCFSTFGSDNLKEIKQLTGQGLSYWSVQDWQVHLQASGFELMKIEQQQLKMQFDSPRAILKHLKATGVTGTVATTQPHWNKQSLAQFYHDYCQFQTDDGHYELTYHPIYIIARRTS</sequence>
<evidence type="ECO:0000313" key="7">
    <source>
        <dbReference type="Proteomes" id="UP001233360"/>
    </source>
</evidence>
<dbReference type="CDD" id="cd02440">
    <property type="entry name" value="AdoMet_MTases"/>
    <property type="match status" value="1"/>
</dbReference>
<comment type="caution">
    <text evidence="6">The sequence shown here is derived from an EMBL/GenBank/DDBJ whole genome shotgun (WGS) entry which is preliminary data.</text>
</comment>
<evidence type="ECO:0000256" key="4">
    <source>
        <dbReference type="ARBA" id="ARBA00022756"/>
    </source>
</evidence>
<dbReference type="EMBL" id="JAUTBK010000002">
    <property type="protein sequence ID" value="MDQ1208391.1"/>
    <property type="molecule type" value="Genomic_DNA"/>
</dbReference>
<dbReference type="InterPro" id="IPR011814">
    <property type="entry name" value="BioC"/>
</dbReference>
<reference evidence="6 7" key="1">
    <citation type="submission" date="2023-07" db="EMBL/GenBank/DDBJ databases">
        <title>Functional and genomic diversity of the sorghum phyllosphere microbiome.</title>
        <authorList>
            <person name="Shade A."/>
        </authorList>
    </citation>
    <scope>NUCLEOTIDE SEQUENCE [LARGE SCALE GENOMIC DNA]</scope>
    <source>
        <strain evidence="6 7">SORGH_AS_0887</strain>
    </source>
</reference>
<dbReference type="PANTHER" id="PTHR13090">
    <property type="entry name" value="ARGININE-HYDROXYLASE NDUFAF5, MITOCHONDRIAL"/>
    <property type="match status" value="1"/>
</dbReference>